<dbReference type="SMART" id="SM00295">
    <property type="entry name" value="B41"/>
    <property type="match status" value="1"/>
</dbReference>
<dbReference type="GO" id="GO:0031032">
    <property type="term" value="P:actomyosin structure organization"/>
    <property type="evidence" value="ECO:0007669"/>
    <property type="project" value="TreeGrafter"/>
</dbReference>
<dbReference type="InterPro" id="IPR029071">
    <property type="entry name" value="Ubiquitin-like_domsf"/>
</dbReference>
<name>A0A1I8G1G3_9PLAT</name>
<dbReference type="InterPro" id="IPR014352">
    <property type="entry name" value="FERM/acyl-CoA-bd_prot_sf"/>
</dbReference>
<dbReference type="Pfam" id="PF00373">
    <property type="entry name" value="FERM_M"/>
    <property type="match status" value="1"/>
</dbReference>
<reference evidence="4" key="1">
    <citation type="submission" date="2016-11" db="UniProtKB">
        <authorList>
            <consortium name="WormBaseParasite"/>
        </authorList>
    </citation>
    <scope>IDENTIFICATION</scope>
</reference>
<dbReference type="FunFam" id="2.30.29.30:FF:000002">
    <property type="entry name" value="Band 4.1-like protein 5 isoform 1"/>
    <property type="match status" value="1"/>
</dbReference>
<dbReference type="GO" id="GO:0005856">
    <property type="term" value="C:cytoskeleton"/>
    <property type="evidence" value="ECO:0007669"/>
    <property type="project" value="TreeGrafter"/>
</dbReference>
<dbReference type="PROSITE" id="PS50057">
    <property type="entry name" value="FERM_3"/>
    <property type="match status" value="1"/>
</dbReference>
<dbReference type="InterPro" id="IPR019748">
    <property type="entry name" value="FERM_central"/>
</dbReference>
<proteinExistence type="predicted"/>
<protein>
    <submittedName>
        <fullName evidence="4">FERM domain-containing protein</fullName>
    </submittedName>
</protein>
<evidence type="ECO:0000313" key="3">
    <source>
        <dbReference type="Proteomes" id="UP000095280"/>
    </source>
</evidence>
<evidence type="ECO:0000313" key="4">
    <source>
        <dbReference type="WBParaSite" id="maker-uti_cns_0000597-snap-gene-1.10-mRNA-1"/>
    </source>
</evidence>
<feature type="region of interest" description="Disordered" evidence="1">
    <location>
        <begin position="435"/>
        <end position="586"/>
    </location>
</feature>
<dbReference type="Pfam" id="PF09380">
    <property type="entry name" value="FERM_C"/>
    <property type="match status" value="1"/>
</dbReference>
<feature type="domain" description="FERM" evidence="2">
    <location>
        <begin position="24"/>
        <end position="316"/>
    </location>
</feature>
<dbReference type="InterPro" id="IPR018980">
    <property type="entry name" value="FERM_PH-like_C"/>
</dbReference>
<dbReference type="SUPFAM" id="SSF47031">
    <property type="entry name" value="Second domain of FERM"/>
    <property type="match status" value="1"/>
</dbReference>
<dbReference type="InterPro" id="IPR018979">
    <property type="entry name" value="FERM_N"/>
</dbReference>
<feature type="compositionally biased region" description="Acidic residues" evidence="1">
    <location>
        <begin position="544"/>
        <end position="554"/>
    </location>
</feature>
<dbReference type="CDD" id="cd13186">
    <property type="entry name" value="FERM_C_NBL4_NBL5"/>
    <property type="match status" value="1"/>
</dbReference>
<dbReference type="Gene3D" id="1.20.80.10">
    <property type="match status" value="1"/>
</dbReference>
<feature type="region of interest" description="Disordered" evidence="1">
    <location>
        <begin position="349"/>
        <end position="378"/>
    </location>
</feature>
<dbReference type="WBParaSite" id="maker-uti_cns_0000597-snap-gene-1.10-mRNA-1">
    <property type="protein sequence ID" value="maker-uti_cns_0000597-snap-gene-1.10-mRNA-1"/>
    <property type="gene ID" value="maker-uti_cns_0000597-snap-gene-1.10"/>
</dbReference>
<evidence type="ECO:0000256" key="1">
    <source>
        <dbReference type="SAM" id="MobiDB-lite"/>
    </source>
</evidence>
<dbReference type="AlphaFoldDB" id="A0A1I8G1G3"/>
<dbReference type="Pfam" id="PF09379">
    <property type="entry name" value="FERM_N"/>
    <property type="match status" value="1"/>
</dbReference>
<dbReference type="InterPro" id="IPR035963">
    <property type="entry name" value="FERM_2"/>
</dbReference>
<dbReference type="PANTHER" id="PTHR23280">
    <property type="entry name" value="4.1 G PROTEIN"/>
    <property type="match status" value="1"/>
</dbReference>
<feature type="compositionally biased region" description="Low complexity" evidence="1">
    <location>
        <begin position="524"/>
        <end position="543"/>
    </location>
</feature>
<feature type="compositionally biased region" description="Basic and acidic residues" evidence="1">
    <location>
        <begin position="469"/>
        <end position="478"/>
    </location>
</feature>
<keyword evidence="3" id="KW-1185">Reference proteome</keyword>
<dbReference type="Proteomes" id="UP000095280">
    <property type="component" value="Unplaced"/>
</dbReference>
<organism evidence="3 4">
    <name type="scientific">Macrostomum lignano</name>
    <dbReference type="NCBI Taxonomy" id="282301"/>
    <lineage>
        <taxon>Eukaryota</taxon>
        <taxon>Metazoa</taxon>
        <taxon>Spiralia</taxon>
        <taxon>Lophotrochozoa</taxon>
        <taxon>Platyhelminthes</taxon>
        <taxon>Rhabditophora</taxon>
        <taxon>Macrostomorpha</taxon>
        <taxon>Macrostomida</taxon>
        <taxon>Macrostomidae</taxon>
        <taxon>Macrostomum</taxon>
    </lineage>
</organism>
<dbReference type="CDD" id="cd14473">
    <property type="entry name" value="FERM_B-lobe"/>
    <property type="match status" value="1"/>
</dbReference>
<dbReference type="SUPFAM" id="SSF54236">
    <property type="entry name" value="Ubiquitin-like"/>
    <property type="match status" value="1"/>
</dbReference>
<dbReference type="Gene3D" id="2.30.29.30">
    <property type="entry name" value="Pleckstrin-homology domain (PH domain)/Phosphotyrosine-binding domain (PTB)"/>
    <property type="match status" value="1"/>
</dbReference>
<accession>A0A1I8G1G3</accession>
<dbReference type="Gene3D" id="3.10.20.90">
    <property type="entry name" value="Phosphatidylinositol 3-kinase Catalytic Subunit, Chain A, domain 1"/>
    <property type="match status" value="1"/>
</dbReference>
<dbReference type="SUPFAM" id="SSF50729">
    <property type="entry name" value="PH domain-like"/>
    <property type="match status" value="1"/>
</dbReference>
<evidence type="ECO:0000259" key="2">
    <source>
        <dbReference type="PROSITE" id="PS50057"/>
    </source>
</evidence>
<dbReference type="SMART" id="SM01196">
    <property type="entry name" value="FERM_C"/>
    <property type="match status" value="1"/>
</dbReference>
<dbReference type="InterPro" id="IPR011993">
    <property type="entry name" value="PH-like_dom_sf"/>
</dbReference>
<feature type="compositionally biased region" description="Low complexity" evidence="1">
    <location>
        <begin position="555"/>
        <end position="579"/>
    </location>
</feature>
<feature type="compositionally biased region" description="Low complexity" evidence="1">
    <location>
        <begin position="489"/>
        <end position="499"/>
    </location>
</feature>
<feature type="compositionally biased region" description="Low complexity" evidence="1">
    <location>
        <begin position="444"/>
        <end position="468"/>
    </location>
</feature>
<dbReference type="InterPro" id="IPR019749">
    <property type="entry name" value="Band_41_domain"/>
</dbReference>
<sequence length="586" mass="66409">METLRRIFGLRKETSPSDIKKSGIECIVQCLDEGKATINLPKTCLASELYDRVYKELDFQCEHDYFALQFTDFHGIRHWLDPTKELRRQINKRMPGPPFTFRFLVKFYSSKPDNYLKEELTRYLFVLQLRSDIRDGRLVCRDEAKAAELAALVIQAEEDDYDPLRHTPGFVSQFKFLPDRQQTEAFELRVLDEYRKLANLSPALCERMYLSKVKNWENYGVDMHTVSGKDGRTYHLGLTPAGILVYDRQEKIGLFFWPRIIKIDFNRSKLKIVVTEDDNQGAQQDHVFVFNLADTQSCKHLWRCAVEHHSFFRLVETRAPPTKAKQLLRMRSRFYHSFRTESGLVRERQFGTSQRRSARFERRPSTRHSTRPSFARADAERRFARAQERQEAKLATLERVKAEEDGQAPMSAAVHQQLQQQFRQESERTCIKTTAMVSPQPRDPSSAEAASVEPAAAGASASRQAVRSNPDREQKAESESTVLVSALRPASSQPQSASSIARPHPQSATAAFKFDAWSPTPVPAAAAEAAKLNADSQSSGGSDSDSDNDNEDVAAVDGNEASSTATSSRSSAAAEVSTRCRLQCRH</sequence>
<dbReference type="PANTHER" id="PTHR23280:SF25">
    <property type="entry name" value="MOESIN_EZRIN_RADIXIN HOMOLOG 1"/>
    <property type="match status" value="1"/>
</dbReference>
<dbReference type="InterPro" id="IPR000299">
    <property type="entry name" value="FERM_domain"/>
</dbReference>